<feature type="coiled-coil region" evidence="6">
    <location>
        <begin position="457"/>
        <end position="540"/>
    </location>
</feature>
<feature type="region of interest" description="Disordered" evidence="7">
    <location>
        <begin position="350"/>
        <end position="374"/>
    </location>
</feature>
<feature type="compositionally biased region" description="Low complexity" evidence="7">
    <location>
        <begin position="2386"/>
        <end position="2400"/>
    </location>
</feature>
<dbReference type="Pfam" id="PF10495">
    <property type="entry name" value="PACT_coil_coil"/>
    <property type="match status" value="1"/>
</dbReference>
<evidence type="ECO:0000259" key="8">
    <source>
        <dbReference type="SMART" id="SM01188"/>
    </source>
</evidence>
<feature type="coiled-coil region" evidence="6">
    <location>
        <begin position="747"/>
        <end position="827"/>
    </location>
</feature>
<feature type="coiled-coil region" evidence="6">
    <location>
        <begin position="1791"/>
        <end position="1902"/>
    </location>
</feature>
<feature type="region of interest" description="Disordered" evidence="7">
    <location>
        <begin position="180"/>
        <end position="201"/>
    </location>
</feature>
<feature type="coiled-coil region" evidence="6">
    <location>
        <begin position="1601"/>
        <end position="1628"/>
    </location>
</feature>
<dbReference type="GO" id="GO:0003677">
    <property type="term" value="F:DNA binding"/>
    <property type="evidence" value="ECO:0007669"/>
    <property type="project" value="InterPro"/>
</dbReference>
<evidence type="ECO:0000256" key="2">
    <source>
        <dbReference type="ARBA" id="ARBA00022490"/>
    </source>
</evidence>
<evidence type="ECO:0000256" key="1">
    <source>
        <dbReference type="ARBA" id="ARBA00004300"/>
    </source>
</evidence>
<dbReference type="GO" id="GO:0007165">
    <property type="term" value="P:signal transduction"/>
    <property type="evidence" value="ECO:0007669"/>
    <property type="project" value="InterPro"/>
</dbReference>
<feature type="region of interest" description="Disordered" evidence="7">
    <location>
        <begin position="21"/>
        <end position="62"/>
    </location>
</feature>
<dbReference type="SMART" id="SM01188">
    <property type="entry name" value="ELK"/>
    <property type="match status" value="5"/>
</dbReference>
<dbReference type="GO" id="GO:0060090">
    <property type="term" value="F:molecular adaptor activity"/>
    <property type="evidence" value="ECO:0007669"/>
    <property type="project" value="InterPro"/>
</dbReference>
<feature type="domain" description="ELK" evidence="8">
    <location>
        <begin position="1276"/>
        <end position="1297"/>
    </location>
</feature>
<name>A0A3P9L117_ORYLA</name>
<organism evidence="9 10">
    <name type="scientific">Oryzias latipes</name>
    <name type="common">Japanese rice fish</name>
    <name type="synonym">Japanese killifish</name>
    <dbReference type="NCBI Taxonomy" id="8090"/>
    <lineage>
        <taxon>Eukaryota</taxon>
        <taxon>Metazoa</taxon>
        <taxon>Chordata</taxon>
        <taxon>Craniata</taxon>
        <taxon>Vertebrata</taxon>
        <taxon>Euteleostomi</taxon>
        <taxon>Actinopterygii</taxon>
        <taxon>Neopterygii</taxon>
        <taxon>Teleostei</taxon>
        <taxon>Neoteleostei</taxon>
        <taxon>Acanthomorphata</taxon>
        <taxon>Ovalentaria</taxon>
        <taxon>Atherinomorphae</taxon>
        <taxon>Beloniformes</taxon>
        <taxon>Adrianichthyidae</taxon>
        <taxon>Oryziinae</taxon>
        <taxon>Oryzias</taxon>
    </lineage>
</organism>
<dbReference type="PANTHER" id="PTHR44981:SF3">
    <property type="entry name" value="PERICENTRIN"/>
    <property type="match status" value="1"/>
</dbReference>
<feature type="coiled-coil region" evidence="6">
    <location>
        <begin position="1420"/>
        <end position="1447"/>
    </location>
</feature>
<keyword evidence="3" id="KW-0597">Phosphoprotein</keyword>
<feature type="region of interest" description="Disordered" evidence="7">
    <location>
        <begin position="2340"/>
        <end position="2400"/>
    </location>
</feature>
<reference evidence="9" key="3">
    <citation type="submission" date="2025-08" db="UniProtKB">
        <authorList>
            <consortium name="Ensembl"/>
        </authorList>
    </citation>
    <scope>IDENTIFICATION</scope>
    <source>
        <strain evidence="9">HNI</strain>
    </source>
</reference>
<reference evidence="9" key="4">
    <citation type="submission" date="2025-09" db="UniProtKB">
        <authorList>
            <consortium name="Ensembl"/>
        </authorList>
    </citation>
    <scope>IDENTIFICATION</scope>
    <source>
        <strain evidence="9">HNI</strain>
    </source>
</reference>
<feature type="coiled-coil region" evidence="6">
    <location>
        <begin position="211"/>
        <end position="350"/>
    </location>
</feature>
<dbReference type="InterPro" id="IPR028745">
    <property type="entry name" value="AKAP9/Pericentrin"/>
</dbReference>
<feature type="coiled-coil region" evidence="6">
    <location>
        <begin position="934"/>
        <end position="1039"/>
    </location>
</feature>
<dbReference type="PANTHER" id="PTHR44981">
    <property type="entry name" value="PERICENTRIN-LIKE PROTEIN, ISOFORM F"/>
    <property type="match status" value="1"/>
</dbReference>
<dbReference type="GO" id="GO:0005813">
    <property type="term" value="C:centrosome"/>
    <property type="evidence" value="ECO:0007669"/>
    <property type="project" value="UniProtKB-SubCell"/>
</dbReference>
<feature type="domain" description="ELK" evidence="8">
    <location>
        <begin position="2377"/>
        <end position="2398"/>
    </location>
</feature>
<accession>A0A3P9L117</accession>
<keyword evidence="4 6" id="KW-0175">Coiled coil</keyword>
<evidence type="ECO:0000256" key="5">
    <source>
        <dbReference type="ARBA" id="ARBA00023212"/>
    </source>
</evidence>
<feature type="domain" description="ELK" evidence="8">
    <location>
        <begin position="1063"/>
        <end position="1086"/>
    </location>
</feature>
<keyword evidence="5" id="KW-0206">Cytoskeleton</keyword>
<feature type="coiled-coil region" evidence="6">
    <location>
        <begin position="2985"/>
        <end position="3029"/>
    </location>
</feature>
<feature type="region of interest" description="Disordered" evidence="7">
    <location>
        <begin position="3355"/>
        <end position="3379"/>
    </location>
</feature>
<dbReference type="Proteomes" id="UP000265180">
    <property type="component" value="Chromosome 22"/>
</dbReference>
<sequence length="3572" mass="413398">RLDVRVHLPLAVLPAQLASFRQKRAKSNAGEAKKTQKRKGPTDPKNDSPAQDCHVEQTPPSASFFTPPSLHLQQLQLAVEKRNDIIAKLSSNLQEALASRDLVQLEAHSLAEQIRALQKQLQQVTAFFFNGSILASVHVCLIHSVFQIVLHPDECGISANQSSHHHSLPPQDLKNNLVEEQTEDPTHESSGSCAVPEGFNLDGDSEIDTILHKLRFELEEEKKKNQRREEERRENEATLQNLQTQLSQVQTQCLAVQQHKEEKAKLDREINELRQILQKEENGERRSSEDIPGSALYLQNMEDERQRQEEEMKKLKEEHRREIELVRQILEQREQELQQREEEVKVLKASANHPSHKNASIGSERTSVEEANVERGLDQDGINASIQGDILMERYLASAPLAYSQSSVVNESSELCSQLDLSHWQNISSQHSIKEAGDHQNFGSDDLDLSQMSQQQFEKTDLEKDLLNQQCLELQEELALKERDLEVLKEEVLQSAEELEEARSRWAQVTEELRHALWELEEEKQKRRDIEEEMKTYKEDHLQETGTLIEREEEDGSKAMTVEENFKMAKNIQILLFPLFFFKEHSDYLVSELEKTKTEYETTSALLNEKTIDNHDSLQWAGKVKSELEAQISCLQQNLASLEEAEAQSVQQREEAKAKEQQMEEQIKKMEQVLEEELEQFENILKAKDAEVRFVKEQLKEKENEVKALLEKQVLAVQEATEKLNSSHQQQIKLLTEKHQQEILELNAHLESELTKLQVSMEEEQKRQIGLIKQVTEREHERVISELTAKNKEELNQLRAEVSLELRESMEAAHQAELQQIQTLELEALRLSLTSLHTSHMEHSQENVKQDQTAAQTLHQLDVDHSKQSQEQEGRLLHQQKMGECRGLGRFCLCVQALKAQWEMETKTFQESFSDIQNTLTLTQAELTSTKSGLTETTEALSEAKAALREVQAELQQAQARMEELQTSSKEQLHKLEEELKQVLKERGNASYSFENLVLSYKTELQEKEQHSLRCEEKERQLKQEVVRLEEEKILLKQNSEEEMGQLWTQLESMRASRRELGELKEQLLARSSHVDDIERLKVEFNEQKKEIKEQNEAELENLRRYFEKRLHASEESYKEEIALLQMRLVESALEESIVLTSEDWYEGCIDACLFCIHHVISLCLVCILGYELSLEQTRSDITHHYPKELQEQKTMHALELEQLRAKVSDVHLKGFIHTQTHTSPMMKPETRYDIELEKAKNCMSAEIKELTIQLQKQSEEKLHQAQQRFQAEKTALEQHLVQKYESSLAELKNKCKAEWEQERMAQLNNPSQEMDALNATHTAQQNSLNASHKSQLAAVVAELESKHRAELVALEAVFQETNQVQLEALEAELSRKHQEETDELEKRMLGNMDTLEATYLKEVQVSLRKRPKETDAEHKNILEQLAREQLSIREELRKELAQLHMEKFKAMAAELSFNELASQKETLDAEHCKALEALKKQVFDLEQQHNTALQDLTNTYAAEKDQLTQQFKLQLQELRGTSARELQAARRELEEESSRQRQHYLEEVELLKVRSEEKLQDKINQLMTEFEDQKEVELEELRRSFASDQQEKEQSYTNKMSQLTVQLQQLDAVVAQLRAEVGCLQGELQGKSAEMETMDTLLQRRERESQEGANLLKMLTDDLQAAKEEKFKLHHTNEKLAKVLVEMFRGIRATEEQIGQKINVRTKSSEQATQQRSSTENKDAQESGIICEVILMILVCVSGISVADLTSDDLEMTQLLCESLLVSDSQINPVGEESVLNACCRLRQAVDMLLDLLNQANTQLEETRNVHLSLEEKFSKGKEDSVQLLEQHKLLLEQLDEEAKMKSQLQLELHKAEGLLEGYVAEKAVLEESLQQKENREERLVEELEDLKTQLKHQELVEENAILLRQKEHLSAGLGEREKALTSTFLDILETTLLAETERLTQDRLDLQRQAEKDHKTLTVRLRNVERELEEQETKVLETEMHNKTHTEDLNQRVQALEKQLKHNRQFIEEQAVEREHERDEFQQEIHRLEAQLRQPTNVDHRGSRLETLHTIIKDKTEDYDSLMAANQQAQRDLTERNEEIDKLAGRIRELEQALLNSTESVRTFQQLEQELHKAKQREQELTQDKLILEQQQLSSRLQISALQSKLDETRHCYHDNAHDPTHELRDALDTAQQKLHSKEQEVRICVKTADEAKDLTIKEVELKHLTLQLELLTERNTVHVQELQEQISCLQEEEECIQMEETEEETLPSALLHEKNQEIDHLSSEIQRLEQDLESARDDKISALEGEVEDLRSQVERLQSEVARVRHDKQEEEERLHEVISTLQAELATLGPNLHEVSDSQDGDSFNPSPAPSPEPRCVIQEQEMGGRPSSLKHELNQTHSGSSHSLRSRLKSLQSQLETAAAEKESLERILLTQEEEFRGQGEEFGKRLKAERKKLDEIQDLLKQKEAELEEVKAQAEEEKEARKLAEKERDRWKAQAEDVSPSHEKMAHLQSLVLELQKTKQDSGKEIEMLKTKEKEMKREMEVIQEMVDMEKLVTVKGELSAECELLRKREDHLREEIVKLESESASMKALIQDLTMKLQDQEARQEKDQKAVLTHAEGTRAKADAALRQKEFEFDGLKKENQALRSELTAVKQGLSTSSDKAHKLYEEGQIKDRALFDLETDNRRLKAELQRLQKDLTVQEEEVAYQKRELQLLRQHCHEQNIFSHHQEYSQKSQCLFSESTLFEHFSLSSLSSPEVLRRLECSEDRIPERFHTSVLDCHLSGLSGLNSSGLDPPKVKISPRVVMEPLQSRTITPDQSTQRTHSPGSLSISDNFSLVDSIDAEQVHELEGIDQTAPPSPLGSTSSMSAQEWASDGYGSNVSSELGARLRVELEQTERLDAQFVEYLRCRGMNPAVNTDSAAGSMSYTEDLLSPELQGLLKKVYHESCKILTLSQRRVSASIKPQILLPHPPMSWQQEKRALQETVIALRELLCRMAQRHSQVSSTEENNEALQREKSRVQELQCELEQEKALNLCKEKDKEEQREVSALFVKKLNVLALFGEKAFALQVSSEELKAEVLSLKSQVKQEMVTCSNLRQELQIEQSRSALLEKRLEDTLKMLEDGRQHSLADSRDRKFISDLHSQLEQERRQGEGLADAAEKLRTELLESRRKWEEEDKTKREELQREQEAAAKLRVLIRTLKEQKREVSWALEAEQERRRQQEKEVAELKERLQLLKIKEKEVEEQWERERRKTRQEQMDRERRQERTKNKLLELQSLRQQDHQRVQELQQTLAHLEKDKKEMAAQRLIVETSGHISQKPQQISASSSNLLEKLLKENSELNERITSLSQERSTYKHRLSTLEKQLRRTESELSAANTERENRPIGDPSSSRLQRYYERYLRAESFRKALVYQKRYLLLLLGGFQECEQATLCLIARMGARPSTPLSAPRRPIRRFRAAVQVIIALSRSRLMKFLTRKWQKVIRRPSLSATGHAGPKVDVLRQQQPISKSDLIQNRESDAVQRATVSALVPPSKSPFRLHNRFEFCLHLDGTSQDPEQSLTEYIHHLEKVQQRLVGAKQSEQC</sequence>
<keyword evidence="2" id="KW-0963">Cytoplasm</keyword>
<reference key="1">
    <citation type="journal article" date="2007" name="Nature">
        <title>The medaka draft genome and insights into vertebrate genome evolution.</title>
        <authorList>
            <person name="Kasahara M."/>
            <person name="Naruse K."/>
            <person name="Sasaki S."/>
            <person name="Nakatani Y."/>
            <person name="Qu W."/>
            <person name="Ahsan B."/>
            <person name="Yamada T."/>
            <person name="Nagayasu Y."/>
            <person name="Doi K."/>
            <person name="Kasai Y."/>
            <person name="Jindo T."/>
            <person name="Kobayashi D."/>
            <person name="Shimada A."/>
            <person name="Toyoda A."/>
            <person name="Kuroki Y."/>
            <person name="Fujiyama A."/>
            <person name="Sasaki T."/>
            <person name="Shimizu A."/>
            <person name="Asakawa S."/>
            <person name="Shimizu N."/>
            <person name="Hashimoto S."/>
            <person name="Yang J."/>
            <person name="Lee Y."/>
            <person name="Matsushima K."/>
            <person name="Sugano S."/>
            <person name="Sakaizumi M."/>
            <person name="Narita T."/>
            <person name="Ohishi K."/>
            <person name="Haga S."/>
            <person name="Ohta F."/>
            <person name="Nomoto H."/>
            <person name="Nogata K."/>
            <person name="Morishita T."/>
            <person name="Endo T."/>
            <person name="Shin-I T."/>
            <person name="Takeda H."/>
            <person name="Morishita S."/>
            <person name="Kohara Y."/>
        </authorList>
    </citation>
    <scope>NUCLEOTIDE SEQUENCE [LARGE SCALE GENOMIC DNA]</scope>
    <source>
        <strain>Hd-rR</strain>
    </source>
</reference>
<dbReference type="Gene3D" id="1.20.5.170">
    <property type="match status" value="1"/>
</dbReference>
<feature type="compositionally biased region" description="Polar residues" evidence="7">
    <location>
        <begin position="2799"/>
        <end position="2822"/>
    </location>
</feature>
<evidence type="ECO:0000256" key="6">
    <source>
        <dbReference type="SAM" id="Coils"/>
    </source>
</evidence>
<proteinExistence type="predicted"/>
<feature type="compositionally biased region" description="Polar residues" evidence="7">
    <location>
        <begin position="1704"/>
        <end position="1719"/>
    </location>
</feature>
<evidence type="ECO:0000256" key="4">
    <source>
        <dbReference type="ARBA" id="ARBA00023054"/>
    </source>
</evidence>
<feature type="coiled-coil region" evidence="6">
    <location>
        <begin position="1953"/>
        <end position="2137"/>
    </location>
</feature>
<dbReference type="InterPro" id="IPR019528">
    <property type="entry name" value="PACT_domain"/>
</dbReference>
<feature type="coiled-coil region" evidence="6">
    <location>
        <begin position="2666"/>
        <end position="2700"/>
    </location>
</feature>
<feature type="coiled-coil region" evidence="6">
    <location>
        <begin position="1524"/>
        <end position="1577"/>
    </location>
</feature>
<evidence type="ECO:0000256" key="7">
    <source>
        <dbReference type="SAM" id="MobiDB-lite"/>
    </source>
</evidence>
<dbReference type="InterPro" id="IPR005539">
    <property type="entry name" value="ELK_dom"/>
</dbReference>
<feature type="domain" description="ELK" evidence="8">
    <location>
        <begin position="1436"/>
        <end position="1457"/>
    </location>
</feature>
<feature type="coiled-coil region" evidence="6">
    <location>
        <begin position="1075"/>
        <end position="1109"/>
    </location>
</feature>
<comment type="subcellular location">
    <subcellularLocation>
        <location evidence="1">Cytoplasm</location>
        <location evidence="1">Cytoskeleton</location>
        <location evidence="1">Microtubule organizing center</location>
        <location evidence="1">Centrosome</location>
    </subcellularLocation>
</comment>
<protein>
    <submittedName>
        <fullName evidence="9">Pericentrin</fullName>
    </submittedName>
</protein>
<feature type="compositionally biased region" description="Polar residues" evidence="7">
    <location>
        <begin position="2850"/>
        <end position="2864"/>
    </location>
</feature>
<feature type="coiled-coil region" evidence="6">
    <location>
        <begin position="2226"/>
        <end position="2321"/>
    </location>
</feature>
<feature type="region of interest" description="Disordered" evidence="7">
    <location>
        <begin position="2797"/>
        <end position="2822"/>
    </location>
</feature>
<feature type="region of interest" description="Disordered" evidence="7">
    <location>
        <begin position="1703"/>
        <end position="1722"/>
    </location>
</feature>
<reference evidence="9 10" key="2">
    <citation type="submission" date="2017-04" db="EMBL/GenBank/DDBJ databases">
        <title>CpG methylation of centromeres and impact of large insertions on vertebrate speciation.</title>
        <authorList>
            <person name="Ichikawa K."/>
            <person name="Yoshimura J."/>
            <person name="Morishita S."/>
        </authorList>
    </citation>
    <scope>NUCLEOTIDE SEQUENCE</scope>
    <source>
        <strain evidence="9 10">HNI</strain>
    </source>
</reference>
<feature type="region of interest" description="Disordered" evidence="7">
    <location>
        <begin position="3236"/>
        <end position="3258"/>
    </location>
</feature>
<evidence type="ECO:0000313" key="10">
    <source>
        <dbReference type="Proteomes" id="UP000265180"/>
    </source>
</evidence>
<feature type="domain" description="ELK" evidence="8">
    <location>
        <begin position="782"/>
        <end position="803"/>
    </location>
</feature>
<feature type="coiled-coil region" evidence="6">
    <location>
        <begin position="590"/>
        <end position="719"/>
    </location>
</feature>
<feature type="coiled-coil region" evidence="6">
    <location>
        <begin position="3134"/>
        <end position="3235"/>
    </location>
</feature>
<dbReference type="Ensembl" id="ENSORLT00020022161.1">
    <property type="protein sequence ID" value="ENSORLP00020014415.1"/>
    <property type="gene ID" value="ENSORLG00020015674.1"/>
</dbReference>
<dbReference type="GO" id="GO:0005737">
    <property type="term" value="C:cytoplasm"/>
    <property type="evidence" value="ECO:0007669"/>
    <property type="project" value="UniProtKB-ARBA"/>
</dbReference>
<evidence type="ECO:0000256" key="3">
    <source>
        <dbReference type="ARBA" id="ARBA00022553"/>
    </source>
</evidence>
<evidence type="ECO:0000313" key="9">
    <source>
        <dbReference type="Ensembl" id="ENSORLP00020014415.1"/>
    </source>
</evidence>
<feature type="region of interest" description="Disordered" evidence="7">
    <location>
        <begin position="2840"/>
        <end position="2864"/>
    </location>
</feature>
<feature type="coiled-coil region" evidence="6">
    <location>
        <begin position="2509"/>
        <end position="2637"/>
    </location>
</feature>